<reference evidence="6" key="1">
    <citation type="submission" date="2022-12" db="EMBL/GenBank/DDBJ databases">
        <title>Paraconexibacter alkalitolerans sp. nov. and Baekduia alba sp. nov., isolated from soil and emended description of the genera Paraconexibacter (Chun et al., 2020) and Baekduia (An et al., 2020).</title>
        <authorList>
            <person name="Vieira S."/>
            <person name="Huber K.J."/>
            <person name="Geppert A."/>
            <person name="Wolf J."/>
            <person name="Neumann-Schaal M."/>
            <person name="Muesken M."/>
            <person name="Overmann J."/>
        </authorList>
    </citation>
    <scope>NUCLEOTIDE SEQUENCE</scope>
    <source>
        <strain evidence="6">AEG42_29</strain>
    </source>
</reference>
<keyword evidence="2 4" id="KW-0238">DNA-binding</keyword>
<sequence>MVASQRERILRAMADAMAERGFVGTSVADVLRTAGVSRETFYQQFSSKEDCFMVAYDAAVGIILEGIGTSVGGGDAEGLGRFERIDQALGSYLEAVAAEPAFARVFLLEVYAAGPAALAHRAAGQQRFVALVAALFGADDEEGLFMAEALVAATSSLVTSRLAANDLDAIRALRRPLVRLAGQLVAAGTAGAPD</sequence>
<dbReference type="KEGG" id="parq:DSM112329_04506"/>
<keyword evidence="3" id="KW-0804">Transcription</keyword>
<evidence type="ECO:0000259" key="5">
    <source>
        <dbReference type="PROSITE" id="PS50977"/>
    </source>
</evidence>
<accession>A0AAU7B138</accession>
<evidence type="ECO:0000256" key="2">
    <source>
        <dbReference type="ARBA" id="ARBA00023125"/>
    </source>
</evidence>
<proteinExistence type="predicted"/>
<name>A0AAU7B138_9ACTN</name>
<protein>
    <recommendedName>
        <fullName evidence="5">HTH tetR-type domain-containing protein</fullName>
    </recommendedName>
</protein>
<dbReference type="Gene3D" id="1.10.357.10">
    <property type="entry name" value="Tetracycline Repressor, domain 2"/>
    <property type="match status" value="1"/>
</dbReference>
<dbReference type="SUPFAM" id="SSF46689">
    <property type="entry name" value="Homeodomain-like"/>
    <property type="match status" value="1"/>
</dbReference>
<dbReference type="EMBL" id="CP114014">
    <property type="protein sequence ID" value="XAY07618.1"/>
    <property type="molecule type" value="Genomic_DNA"/>
</dbReference>
<feature type="DNA-binding region" description="H-T-H motif" evidence="4">
    <location>
        <begin position="26"/>
        <end position="45"/>
    </location>
</feature>
<dbReference type="AlphaFoldDB" id="A0AAU7B138"/>
<dbReference type="Gene3D" id="1.10.10.60">
    <property type="entry name" value="Homeodomain-like"/>
    <property type="match status" value="1"/>
</dbReference>
<evidence type="ECO:0000256" key="3">
    <source>
        <dbReference type="ARBA" id="ARBA00023163"/>
    </source>
</evidence>
<evidence type="ECO:0000313" key="6">
    <source>
        <dbReference type="EMBL" id="XAY07618.1"/>
    </source>
</evidence>
<dbReference type="PANTHER" id="PTHR30055:SF238">
    <property type="entry name" value="MYCOFACTOCIN BIOSYNTHESIS TRANSCRIPTIONAL REGULATOR MFTR-RELATED"/>
    <property type="match status" value="1"/>
</dbReference>
<evidence type="ECO:0000256" key="4">
    <source>
        <dbReference type="PROSITE-ProRule" id="PRU00335"/>
    </source>
</evidence>
<dbReference type="InterPro" id="IPR050109">
    <property type="entry name" value="HTH-type_TetR-like_transc_reg"/>
</dbReference>
<dbReference type="PANTHER" id="PTHR30055">
    <property type="entry name" value="HTH-TYPE TRANSCRIPTIONAL REGULATOR RUTR"/>
    <property type="match status" value="1"/>
</dbReference>
<dbReference type="GO" id="GO:0003700">
    <property type="term" value="F:DNA-binding transcription factor activity"/>
    <property type="evidence" value="ECO:0007669"/>
    <property type="project" value="TreeGrafter"/>
</dbReference>
<feature type="domain" description="HTH tetR-type" evidence="5">
    <location>
        <begin position="3"/>
        <end position="63"/>
    </location>
</feature>
<dbReference type="InterPro" id="IPR009057">
    <property type="entry name" value="Homeodomain-like_sf"/>
</dbReference>
<dbReference type="GO" id="GO:0000976">
    <property type="term" value="F:transcription cis-regulatory region binding"/>
    <property type="evidence" value="ECO:0007669"/>
    <property type="project" value="TreeGrafter"/>
</dbReference>
<evidence type="ECO:0000256" key="1">
    <source>
        <dbReference type="ARBA" id="ARBA00023015"/>
    </source>
</evidence>
<dbReference type="PRINTS" id="PR00455">
    <property type="entry name" value="HTHTETR"/>
</dbReference>
<dbReference type="InterPro" id="IPR001647">
    <property type="entry name" value="HTH_TetR"/>
</dbReference>
<organism evidence="6">
    <name type="scientific">Paraconexibacter sp. AEG42_29</name>
    <dbReference type="NCBI Taxonomy" id="2997339"/>
    <lineage>
        <taxon>Bacteria</taxon>
        <taxon>Bacillati</taxon>
        <taxon>Actinomycetota</taxon>
        <taxon>Thermoleophilia</taxon>
        <taxon>Solirubrobacterales</taxon>
        <taxon>Paraconexibacteraceae</taxon>
        <taxon>Paraconexibacter</taxon>
    </lineage>
</organism>
<dbReference type="Pfam" id="PF00440">
    <property type="entry name" value="TetR_N"/>
    <property type="match status" value="1"/>
</dbReference>
<gene>
    <name evidence="6" type="ORF">DSM112329_04506</name>
</gene>
<keyword evidence="1" id="KW-0805">Transcription regulation</keyword>
<dbReference type="PROSITE" id="PS50977">
    <property type="entry name" value="HTH_TETR_2"/>
    <property type="match status" value="1"/>
</dbReference>